<name>A0A7G1IC89_MYCKA</name>
<accession>A0A7G1IC89</accession>
<protein>
    <submittedName>
        <fullName evidence="2">Uncharacterized protein</fullName>
    </submittedName>
</protein>
<sequence length="123" mass="13341">MTLRLKAFDGDYLQQVPWAVDRGASLLGRRVDEPGGRVPPHGSAVGQFPDPSVGRSRVRGIGQADGDPSHQLVQRPRRPLGHVSILTLLLLHCQCLGRVELSLVPRQMIGDPSAANAIVVQHF</sequence>
<dbReference type="AlphaFoldDB" id="A0A7G1IC89"/>
<dbReference type="EMBL" id="AP023343">
    <property type="protein sequence ID" value="BCI87169.1"/>
    <property type="molecule type" value="Genomic_DNA"/>
</dbReference>
<proteinExistence type="predicted"/>
<organism evidence="2 3">
    <name type="scientific">Mycobacterium kansasii</name>
    <dbReference type="NCBI Taxonomy" id="1768"/>
    <lineage>
        <taxon>Bacteria</taxon>
        <taxon>Bacillati</taxon>
        <taxon>Actinomycetota</taxon>
        <taxon>Actinomycetes</taxon>
        <taxon>Mycobacteriales</taxon>
        <taxon>Mycobacteriaceae</taxon>
        <taxon>Mycobacterium</taxon>
    </lineage>
</organism>
<gene>
    <name evidence="2" type="ORF">NIIDMKKI_23750</name>
</gene>
<keyword evidence="3" id="KW-1185">Reference proteome</keyword>
<feature type="region of interest" description="Disordered" evidence="1">
    <location>
        <begin position="30"/>
        <end position="75"/>
    </location>
</feature>
<dbReference type="Proteomes" id="UP000516380">
    <property type="component" value="Chromosome"/>
</dbReference>
<evidence type="ECO:0000313" key="3">
    <source>
        <dbReference type="Proteomes" id="UP000516380"/>
    </source>
</evidence>
<evidence type="ECO:0000256" key="1">
    <source>
        <dbReference type="SAM" id="MobiDB-lite"/>
    </source>
</evidence>
<reference evidence="2 3" key="1">
    <citation type="submission" date="2020-07" db="EMBL/GenBank/DDBJ databases">
        <title>Mycobacterium kansasii (former subtype) with zoonotic potential isolated from diseased indoor pet cat, Japan.</title>
        <authorList>
            <person name="Fukano H."/>
            <person name="Terazono T."/>
            <person name="Hoshino Y."/>
        </authorList>
    </citation>
    <scope>NUCLEOTIDE SEQUENCE [LARGE SCALE GENOMIC DNA]</scope>
    <source>
        <strain evidence="2 3">Kuro-I</strain>
    </source>
</reference>
<evidence type="ECO:0000313" key="2">
    <source>
        <dbReference type="EMBL" id="BCI87169.1"/>
    </source>
</evidence>